<proteinExistence type="predicted"/>
<sequence length="51" mass="6020">MDIIREHIEVKERRPWKKAFTLMPVIDKENPDDDGFLNITYSGQEKGGWTN</sequence>
<accession>A0A498INC7</accession>
<dbReference type="EMBL" id="RDQH01000337">
    <property type="protein sequence ID" value="RXH83635.1"/>
    <property type="molecule type" value="Genomic_DNA"/>
</dbReference>
<dbReference type="AlphaFoldDB" id="A0A498INC7"/>
<evidence type="ECO:0000313" key="1">
    <source>
        <dbReference type="EMBL" id="RXH83635.1"/>
    </source>
</evidence>
<organism evidence="1 2">
    <name type="scientific">Malus domestica</name>
    <name type="common">Apple</name>
    <name type="synonym">Pyrus malus</name>
    <dbReference type="NCBI Taxonomy" id="3750"/>
    <lineage>
        <taxon>Eukaryota</taxon>
        <taxon>Viridiplantae</taxon>
        <taxon>Streptophyta</taxon>
        <taxon>Embryophyta</taxon>
        <taxon>Tracheophyta</taxon>
        <taxon>Spermatophyta</taxon>
        <taxon>Magnoliopsida</taxon>
        <taxon>eudicotyledons</taxon>
        <taxon>Gunneridae</taxon>
        <taxon>Pentapetalae</taxon>
        <taxon>rosids</taxon>
        <taxon>fabids</taxon>
        <taxon>Rosales</taxon>
        <taxon>Rosaceae</taxon>
        <taxon>Amygdaloideae</taxon>
        <taxon>Maleae</taxon>
        <taxon>Malus</taxon>
    </lineage>
</organism>
<comment type="caution">
    <text evidence="1">The sequence shown here is derived from an EMBL/GenBank/DDBJ whole genome shotgun (WGS) entry which is preliminary data.</text>
</comment>
<name>A0A498INC7_MALDO</name>
<gene>
    <name evidence="1" type="ORF">DVH24_005888</name>
</gene>
<protein>
    <recommendedName>
        <fullName evidence="3">Autophagy-related protein</fullName>
    </recommendedName>
</protein>
<keyword evidence="2" id="KW-1185">Reference proteome</keyword>
<reference evidence="1 2" key="1">
    <citation type="submission" date="2018-10" db="EMBL/GenBank/DDBJ databases">
        <title>A high-quality apple genome assembly.</title>
        <authorList>
            <person name="Hu J."/>
        </authorList>
    </citation>
    <scope>NUCLEOTIDE SEQUENCE [LARGE SCALE GENOMIC DNA]</scope>
    <source>
        <strain evidence="2">cv. HFTH1</strain>
        <tissue evidence="1">Young leaf</tissue>
    </source>
</reference>
<dbReference type="Proteomes" id="UP000290289">
    <property type="component" value="Chromosome 11"/>
</dbReference>
<evidence type="ECO:0000313" key="2">
    <source>
        <dbReference type="Proteomes" id="UP000290289"/>
    </source>
</evidence>
<evidence type="ECO:0008006" key="3">
    <source>
        <dbReference type="Google" id="ProtNLM"/>
    </source>
</evidence>